<dbReference type="InterPro" id="IPR033772">
    <property type="entry name" value="UPA"/>
</dbReference>
<feature type="domain" description="UPA" evidence="1">
    <location>
        <begin position="40"/>
        <end position="164"/>
    </location>
</feature>
<sequence length="230" mass="26137">MEVYPDAKVERCHNDIELTLPVLRKNLEVAAFGVPRKDDQKRMQMTIFGKEPTQGCDWKIRVYLIDDSAMAFKAVCKKEAEKGNRLLTTLSGLFVSNSKESITIEFTDMDPGWQIKGNNVKAISTRDAWNSPENSANFPLCVFDVSHVDRTKQQFFCEITVTHDHDSANTEMVAFFEQKRGLGIKQPKKHKNAPMKPPHGKTSQLKYIFRCLGPTLNRGSRDAFKDPVLT</sequence>
<evidence type="ECO:0000259" key="1">
    <source>
        <dbReference type="Pfam" id="PF17217"/>
    </source>
</evidence>
<dbReference type="Proteomes" id="UP000225706">
    <property type="component" value="Unassembled WGS sequence"/>
</dbReference>
<dbReference type="Pfam" id="PF17217">
    <property type="entry name" value="UPA"/>
    <property type="match status" value="1"/>
</dbReference>
<dbReference type="OrthoDB" id="5972804at2759"/>
<evidence type="ECO:0000313" key="3">
    <source>
        <dbReference type="Proteomes" id="UP000225706"/>
    </source>
</evidence>
<keyword evidence="3" id="KW-1185">Reference proteome</keyword>
<protein>
    <recommendedName>
        <fullName evidence="1">UPA domain-containing protein</fullName>
    </recommendedName>
</protein>
<accession>A0A2B4SJW0</accession>
<comment type="caution">
    <text evidence="2">The sequence shown here is derived from an EMBL/GenBank/DDBJ whole genome shotgun (WGS) entry which is preliminary data.</text>
</comment>
<name>A0A2B4SJW0_STYPI</name>
<dbReference type="STRING" id="50429.A0A2B4SJW0"/>
<dbReference type="EMBL" id="LSMT01000077">
    <property type="protein sequence ID" value="PFX28772.1"/>
    <property type="molecule type" value="Genomic_DNA"/>
</dbReference>
<proteinExistence type="predicted"/>
<dbReference type="AlphaFoldDB" id="A0A2B4SJW0"/>
<organism evidence="2 3">
    <name type="scientific">Stylophora pistillata</name>
    <name type="common">Smooth cauliflower coral</name>
    <dbReference type="NCBI Taxonomy" id="50429"/>
    <lineage>
        <taxon>Eukaryota</taxon>
        <taxon>Metazoa</taxon>
        <taxon>Cnidaria</taxon>
        <taxon>Anthozoa</taxon>
        <taxon>Hexacorallia</taxon>
        <taxon>Scleractinia</taxon>
        <taxon>Astrocoeniina</taxon>
        <taxon>Pocilloporidae</taxon>
        <taxon>Stylophora</taxon>
    </lineage>
</organism>
<reference evidence="3" key="1">
    <citation type="journal article" date="2017" name="bioRxiv">
        <title>Comparative analysis of the genomes of Stylophora pistillata and Acropora digitifera provides evidence for extensive differences between species of corals.</title>
        <authorList>
            <person name="Voolstra C.R."/>
            <person name="Li Y."/>
            <person name="Liew Y.J."/>
            <person name="Baumgarten S."/>
            <person name="Zoccola D."/>
            <person name="Flot J.-F."/>
            <person name="Tambutte S."/>
            <person name="Allemand D."/>
            <person name="Aranda M."/>
        </authorList>
    </citation>
    <scope>NUCLEOTIDE SEQUENCE [LARGE SCALE GENOMIC DNA]</scope>
</reference>
<evidence type="ECO:0000313" key="2">
    <source>
        <dbReference type="EMBL" id="PFX28772.1"/>
    </source>
</evidence>
<gene>
    <name evidence="2" type="ORF">AWC38_SpisGene6486</name>
</gene>